<evidence type="ECO:0000313" key="3">
    <source>
        <dbReference type="Proteomes" id="UP000000245"/>
    </source>
</evidence>
<keyword evidence="3" id="KW-1185">Reference proteome</keyword>
<evidence type="ECO:0000256" key="1">
    <source>
        <dbReference type="ARBA" id="ARBA00010554"/>
    </source>
</evidence>
<accession>A5FW50</accession>
<sequence length="138" mass="15137">MDVPHEASLLRIYTSSADRHGGTPLFIAIVHAARDHGLAGATVLRGPLGFGHTGRLHEGHLLPFSDDHPVIIEIVDATDRIEAFLPVLDSMMQSGLVTIERARVLQYGRHRPGWLERVRQQFFPASPPPAAQARVGLN</sequence>
<reference evidence="2 3" key="1">
    <citation type="submission" date="2007-05" db="EMBL/GenBank/DDBJ databases">
        <title>Complete sequence of chromosome of Acidiphilium cryptum JF-5.</title>
        <authorList>
            <consortium name="US DOE Joint Genome Institute"/>
            <person name="Copeland A."/>
            <person name="Lucas S."/>
            <person name="Lapidus A."/>
            <person name="Barry K."/>
            <person name="Detter J.C."/>
            <person name="Glavina del Rio T."/>
            <person name="Hammon N."/>
            <person name="Israni S."/>
            <person name="Dalin E."/>
            <person name="Tice H."/>
            <person name="Pitluck S."/>
            <person name="Sims D."/>
            <person name="Brettin T."/>
            <person name="Bruce D."/>
            <person name="Han C."/>
            <person name="Schmutz J."/>
            <person name="Larimer F."/>
            <person name="Land M."/>
            <person name="Hauser L."/>
            <person name="Kyrpides N."/>
            <person name="Kim E."/>
            <person name="Magnuson T."/>
            <person name="Richardson P."/>
        </authorList>
    </citation>
    <scope>NUCLEOTIDE SEQUENCE [LARGE SCALE GENOMIC DNA]</scope>
    <source>
        <strain evidence="2 3">JF-5</strain>
    </source>
</reference>
<dbReference type="STRING" id="349163.Acry_0610"/>
<dbReference type="RefSeq" id="WP_007421508.1">
    <property type="nucleotide sequence ID" value="NC_009484.1"/>
</dbReference>
<dbReference type="Gene3D" id="3.30.70.120">
    <property type="match status" value="1"/>
</dbReference>
<dbReference type="PANTHER" id="PTHR35983">
    <property type="entry name" value="UPF0166 PROTEIN TM_0021"/>
    <property type="match status" value="1"/>
</dbReference>
<dbReference type="Pfam" id="PF02641">
    <property type="entry name" value="DUF190"/>
    <property type="match status" value="1"/>
</dbReference>
<dbReference type="PANTHER" id="PTHR35983:SF1">
    <property type="entry name" value="UPF0166 PROTEIN TM_0021"/>
    <property type="match status" value="1"/>
</dbReference>
<dbReference type="HOGENOM" id="CLU_146749_0_1_5"/>
<dbReference type="InterPro" id="IPR015867">
    <property type="entry name" value="N-reg_PII/ATP_PRibTrfase_C"/>
</dbReference>
<proteinExistence type="inferred from homology"/>
<dbReference type="EMBL" id="CP000697">
    <property type="protein sequence ID" value="ABQ29832.1"/>
    <property type="molecule type" value="Genomic_DNA"/>
</dbReference>
<gene>
    <name evidence="2" type="ordered locus">Acry_0610</name>
</gene>
<protein>
    <submittedName>
        <fullName evidence="2">Uncharacterized protein</fullName>
    </submittedName>
</protein>
<comment type="similarity">
    <text evidence="1">Belongs to the UPF0166 family.</text>
</comment>
<evidence type="ECO:0000313" key="2">
    <source>
        <dbReference type="EMBL" id="ABQ29832.1"/>
    </source>
</evidence>
<dbReference type="InterPro" id="IPR011322">
    <property type="entry name" value="N-reg_PII-like_a/b"/>
</dbReference>
<dbReference type="AlphaFoldDB" id="A5FW50"/>
<dbReference type="eggNOG" id="COG1993">
    <property type="taxonomic scope" value="Bacteria"/>
</dbReference>
<dbReference type="InterPro" id="IPR003793">
    <property type="entry name" value="UPF0166"/>
</dbReference>
<dbReference type="Proteomes" id="UP000000245">
    <property type="component" value="Chromosome"/>
</dbReference>
<organism evidence="2 3">
    <name type="scientific">Acidiphilium cryptum (strain JF-5)</name>
    <dbReference type="NCBI Taxonomy" id="349163"/>
    <lineage>
        <taxon>Bacteria</taxon>
        <taxon>Pseudomonadati</taxon>
        <taxon>Pseudomonadota</taxon>
        <taxon>Alphaproteobacteria</taxon>
        <taxon>Acetobacterales</taxon>
        <taxon>Acidocellaceae</taxon>
        <taxon>Acidiphilium</taxon>
    </lineage>
</organism>
<name>A5FW50_ACICJ</name>
<dbReference type="KEGG" id="acr:Acry_0610"/>
<dbReference type="SUPFAM" id="SSF54913">
    <property type="entry name" value="GlnB-like"/>
    <property type="match status" value="1"/>
</dbReference>